<feature type="binding site" evidence="7">
    <location>
        <position position="92"/>
    </location>
    <ligand>
        <name>[2Fe-2S] cluster</name>
        <dbReference type="ChEBI" id="CHEBI:190135"/>
    </ligand>
</feature>
<dbReference type="Pfam" id="PF01257">
    <property type="entry name" value="2Fe-2S_thioredx"/>
    <property type="match status" value="1"/>
</dbReference>
<dbReference type="GO" id="GO:0016491">
    <property type="term" value="F:oxidoreductase activity"/>
    <property type="evidence" value="ECO:0007669"/>
    <property type="project" value="UniProtKB-KW"/>
</dbReference>
<evidence type="ECO:0000256" key="7">
    <source>
        <dbReference type="PIRSR" id="PIRSR000216-1"/>
    </source>
</evidence>
<evidence type="ECO:0000256" key="2">
    <source>
        <dbReference type="ARBA" id="ARBA00022714"/>
    </source>
</evidence>
<protein>
    <submittedName>
        <fullName evidence="8">NADH-quinone oxidoreductase subunit NuoE</fullName>
        <ecNumber evidence="8">1.6.5.11</ecNumber>
    </submittedName>
</protein>
<dbReference type="Proteomes" id="UP000469523">
    <property type="component" value="Unassembled WGS sequence"/>
</dbReference>
<dbReference type="InterPro" id="IPR042128">
    <property type="entry name" value="NuoE_dom"/>
</dbReference>
<keyword evidence="3 7" id="KW-0479">Metal-binding</keyword>
<dbReference type="InterPro" id="IPR041921">
    <property type="entry name" value="NuoE_N"/>
</dbReference>
<evidence type="ECO:0000256" key="5">
    <source>
        <dbReference type="ARBA" id="ARBA00023014"/>
    </source>
</evidence>
<dbReference type="Gene3D" id="1.10.10.1590">
    <property type="entry name" value="NADH-quinone oxidoreductase subunit E"/>
    <property type="match status" value="1"/>
</dbReference>
<keyword evidence="8" id="KW-0560">Oxidoreductase</keyword>
<dbReference type="GO" id="GO:0046872">
    <property type="term" value="F:metal ion binding"/>
    <property type="evidence" value="ECO:0007669"/>
    <property type="project" value="UniProtKB-KW"/>
</dbReference>
<dbReference type="CDD" id="cd03064">
    <property type="entry name" value="TRX_Fd_NuoE"/>
    <property type="match status" value="1"/>
</dbReference>
<dbReference type="FunFam" id="3.40.30.10:FF:000015">
    <property type="entry name" value="NADH-quinone oxidoreductase subunit E"/>
    <property type="match status" value="1"/>
</dbReference>
<comment type="similarity">
    <text evidence="1">Belongs to the complex I 24 kDa subunit family.</text>
</comment>
<dbReference type="EC" id="1.6.5.11" evidence="8"/>
<keyword evidence="9" id="KW-1185">Reference proteome</keyword>
<comment type="cofactor">
    <cofactor evidence="6">
        <name>[2Fe-2S] cluster</name>
        <dbReference type="ChEBI" id="CHEBI:190135"/>
    </cofactor>
</comment>
<dbReference type="InterPro" id="IPR036249">
    <property type="entry name" value="Thioredoxin-like_sf"/>
</dbReference>
<comment type="cofactor">
    <cofactor evidence="7">
        <name>[2Fe-2S] cluster</name>
        <dbReference type="ChEBI" id="CHEBI:190135"/>
    </cofactor>
    <text evidence="7">Binds 1 [2Fe-2S] cluster.</text>
</comment>
<dbReference type="InterPro" id="IPR028431">
    <property type="entry name" value="NADP_DH_HndA-like"/>
</dbReference>
<dbReference type="InterPro" id="IPR002023">
    <property type="entry name" value="NuoE-like"/>
</dbReference>
<dbReference type="NCBIfam" id="NF005722">
    <property type="entry name" value="PRK07539.1-2"/>
    <property type="match status" value="1"/>
</dbReference>
<feature type="binding site" evidence="7">
    <location>
        <position position="87"/>
    </location>
    <ligand>
        <name>[2Fe-2S] cluster</name>
        <dbReference type="ChEBI" id="CHEBI:190135"/>
    </ligand>
</feature>
<dbReference type="RefSeq" id="WP_154442293.1">
    <property type="nucleotide sequence ID" value="NZ_VUNQ01000049.1"/>
</dbReference>
<reference evidence="8 9" key="1">
    <citation type="submission" date="2019-09" db="EMBL/GenBank/DDBJ databases">
        <title>In-depth cultivation of the pig gut microbiome towards novel bacterial diversity and tailored functional studies.</title>
        <authorList>
            <person name="Wylensek D."/>
            <person name="Hitch T.C.A."/>
            <person name="Clavel T."/>
        </authorList>
    </citation>
    <scope>NUCLEOTIDE SEQUENCE [LARGE SCALE GENOMIC DNA]</scope>
    <source>
        <strain evidence="8 9">WCA3-693-APC-4?</strain>
    </source>
</reference>
<evidence type="ECO:0000256" key="3">
    <source>
        <dbReference type="ARBA" id="ARBA00022723"/>
    </source>
</evidence>
<feature type="binding site" evidence="7">
    <location>
        <position position="128"/>
    </location>
    <ligand>
        <name>[2Fe-2S] cluster</name>
        <dbReference type="ChEBI" id="CHEBI:190135"/>
    </ligand>
</feature>
<dbReference type="Gene3D" id="3.40.30.10">
    <property type="entry name" value="Glutaredoxin"/>
    <property type="match status" value="1"/>
</dbReference>
<dbReference type="PIRSF" id="PIRSF000216">
    <property type="entry name" value="NADH_DH_24kDa"/>
    <property type="match status" value="1"/>
</dbReference>
<dbReference type="EMBL" id="VUNQ01000049">
    <property type="protein sequence ID" value="MSU02964.1"/>
    <property type="molecule type" value="Genomic_DNA"/>
</dbReference>
<dbReference type="SUPFAM" id="SSF52833">
    <property type="entry name" value="Thioredoxin-like"/>
    <property type="match status" value="1"/>
</dbReference>
<name>A0A6N7Y288_9FIRM</name>
<evidence type="ECO:0000256" key="6">
    <source>
        <dbReference type="ARBA" id="ARBA00034078"/>
    </source>
</evidence>
<evidence type="ECO:0000256" key="4">
    <source>
        <dbReference type="ARBA" id="ARBA00023004"/>
    </source>
</evidence>
<evidence type="ECO:0000256" key="1">
    <source>
        <dbReference type="ARBA" id="ARBA00010643"/>
    </source>
</evidence>
<keyword evidence="4 7" id="KW-0408">Iron</keyword>
<keyword evidence="2 7" id="KW-0001">2Fe-2S</keyword>
<dbReference type="PANTHER" id="PTHR43342">
    <property type="entry name" value="NADH-QUINONE OXIDOREDUCTASE, E SUBUNIT"/>
    <property type="match status" value="1"/>
</dbReference>
<gene>
    <name evidence="8" type="primary">nuoE</name>
    <name evidence="8" type="ORF">FYJ83_15990</name>
</gene>
<proteinExistence type="inferred from homology"/>
<dbReference type="PANTHER" id="PTHR43342:SF2">
    <property type="entry name" value="POTENTIAL NAD-REDUCING HYDROGENASE SUBUNIT"/>
    <property type="match status" value="1"/>
</dbReference>
<sequence length="161" mass="18063">MEFKFNLEENKEKIQEFRDFIKENRDKQGVLMPVLQEAQVKFGYLPNEILEIVSKDLNIPLSEIYGVATFYSQFTFIPKGENNISVCLGTACYVKGAEKVLAEIENVLGIKCGGTTPDLKFSITPTRCIGACGLAPVININDDTHGKLKPEDIKAIIEKYR</sequence>
<feature type="binding site" evidence="7">
    <location>
        <position position="132"/>
    </location>
    <ligand>
        <name>[2Fe-2S] cluster</name>
        <dbReference type="ChEBI" id="CHEBI:190135"/>
    </ligand>
</feature>
<evidence type="ECO:0000313" key="9">
    <source>
        <dbReference type="Proteomes" id="UP000469523"/>
    </source>
</evidence>
<keyword evidence="5 7" id="KW-0411">Iron-sulfur</keyword>
<comment type="caution">
    <text evidence="8">The sequence shown here is derived from an EMBL/GenBank/DDBJ whole genome shotgun (WGS) entry which is preliminary data.</text>
</comment>
<accession>A0A6N7Y288</accession>
<evidence type="ECO:0000313" key="8">
    <source>
        <dbReference type="EMBL" id="MSU02964.1"/>
    </source>
</evidence>
<organism evidence="8 9">
    <name type="scientific">Tissierella pigra</name>
    <dbReference type="NCBI Taxonomy" id="2607614"/>
    <lineage>
        <taxon>Bacteria</taxon>
        <taxon>Bacillati</taxon>
        <taxon>Bacillota</taxon>
        <taxon>Tissierellia</taxon>
        <taxon>Tissierellales</taxon>
        <taxon>Tissierellaceae</taxon>
        <taxon>Tissierella</taxon>
    </lineage>
</organism>
<dbReference type="GO" id="GO:0051537">
    <property type="term" value="F:2 iron, 2 sulfur cluster binding"/>
    <property type="evidence" value="ECO:0007669"/>
    <property type="project" value="UniProtKB-KW"/>
</dbReference>
<dbReference type="AlphaFoldDB" id="A0A6N7Y288"/>